<dbReference type="GO" id="GO:0043491">
    <property type="term" value="P:phosphatidylinositol 3-kinase/protein kinase B signal transduction"/>
    <property type="evidence" value="ECO:0007669"/>
    <property type="project" value="TreeGrafter"/>
</dbReference>
<evidence type="ECO:0000256" key="2">
    <source>
        <dbReference type="ARBA" id="ARBA00022801"/>
    </source>
</evidence>
<dbReference type="GO" id="GO:0046856">
    <property type="term" value="P:phosphatidylinositol dephosphorylation"/>
    <property type="evidence" value="ECO:0007669"/>
    <property type="project" value="TreeGrafter"/>
</dbReference>
<dbReference type="PROSITE" id="PS00383">
    <property type="entry name" value="TYR_PHOSPHATASE_1"/>
    <property type="match status" value="1"/>
</dbReference>
<comment type="caution">
    <text evidence="6">The sequence shown here is derived from an EMBL/GenBank/DDBJ whole genome shotgun (WGS) entry which is preliminary data.</text>
</comment>
<dbReference type="PANTHER" id="PTHR12305:SF81">
    <property type="entry name" value="PHOSPHATIDYLINOSITOL 3,4,5-TRISPHOSPHATE 3-PHOSPHATASE AND DUAL-SPECIFICITY PROTEIN PHOSPHATASE PTEN"/>
    <property type="match status" value="1"/>
</dbReference>
<feature type="compositionally biased region" description="Polar residues" evidence="3">
    <location>
        <begin position="453"/>
        <end position="469"/>
    </location>
</feature>
<dbReference type="GO" id="GO:0016314">
    <property type="term" value="F:phosphatidylinositol-3,4,5-trisphosphate 3-phosphatase activity"/>
    <property type="evidence" value="ECO:0007669"/>
    <property type="project" value="UniProtKB-EC"/>
</dbReference>
<evidence type="ECO:0000313" key="7">
    <source>
        <dbReference type="Proteomes" id="UP000698800"/>
    </source>
</evidence>
<dbReference type="InterPro" id="IPR029021">
    <property type="entry name" value="Prot-tyrosine_phosphatase-like"/>
</dbReference>
<dbReference type="SUPFAM" id="SSF52799">
    <property type="entry name" value="(Phosphotyrosine protein) phosphatases II"/>
    <property type="match status" value="1"/>
</dbReference>
<dbReference type="EMBL" id="JAGHQL010000096">
    <property type="protein sequence ID" value="KAH0538802.1"/>
    <property type="molecule type" value="Genomic_DNA"/>
</dbReference>
<dbReference type="EC" id="3.1.3.67" evidence="1"/>
<evidence type="ECO:0000259" key="4">
    <source>
        <dbReference type="PROSITE" id="PS50056"/>
    </source>
</evidence>
<evidence type="ECO:0000259" key="5">
    <source>
        <dbReference type="PROSITE" id="PS51181"/>
    </source>
</evidence>
<dbReference type="Gene3D" id="3.90.190.10">
    <property type="entry name" value="Protein tyrosine phosphatase superfamily"/>
    <property type="match status" value="1"/>
</dbReference>
<proteinExistence type="predicted"/>
<dbReference type="InterPro" id="IPR003595">
    <property type="entry name" value="Tyr_Pase_cat"/>
</dbReference>
<keyword evidence="7" id="KW-1185">Reference proteome</keyword>
<dbReference type="GO" id="GO:0042995">
    <property type="term" value="C:cell projection"/>
    <property type="evidence" value="ECO:0007669"/>
    <property type="project" value="TreeGrafter"/>
</dbReference>
<organism evidence="6 7">
    <name type="scientific">Glutinoglossum americanum</name>
    <dbReference type="NCBI Taxonomy" id="1670608"/>
    <lineage>
        <taxon>Eukaryota</taxon>
        <taxon>Fungi</taxon>
        <taxon>Dikarya</taxon>
        <taxon>Ascomycota</taxon>
        <taxon>Pezizomycotina</taxon>
        <taxon>Geoglossomycetes</taxon>
        <taxon>Geoglossales</taxon>
        <taxon>Geoglossaceae</taxon>
        <taxon>Glutinoglossum</taxon>
    </lineage>
</organism>
<dbReference type="InterPro" id="IPR029023">
    <property type="entry name" value="Tensin_phosphatase"/>
</dbReference>
<dbReference type="AlphaFoldDB" id="A0A9P8L2I8"/>
<gene>
    <name evidence="6" type="ORF">FGG08_004634</name>
</gene>
<feature type="region of interest" description="Disordered" evidence="3">
    <location>
        <begin position="416"/>
        <end position="501"/>
    </location>
</feature>
<dbReference type="OrthoDB" id="16692at2759"/>
<dbReference type="GO" id="GO:0005634">
    <property type="term" value="C:nucleus"/>
    <property type="evidence" value="ECO:0007669"/>
    <property type="project" value="TreeGrafter"/>
</dbReference>
<dbReference type="GO" id="GO:0004725">
    <property type="term" value="F:protein tyrosine phosphatase activity"/>
    <property type="evidence" value="ECO:0007669"/>
    <property type="project" value="TreeGrafter"/>
</dbReference>
<dbReference type="InterPro" id="IPR057023">
    <property type="entry name" value="PTP-SAK"/>
</dbReference>
<dbReference type="InterPro" id="IPR000387">
    <property type="entry name" value="Tyr_Pase_dom"/>
</dbReference>
<feature type="domain" description="Phosphatase tensin-type" evidence="5">
    <location>
        <begin position="1"/>
        <end position="159"/>
    </location>
</feature>
<dbReference type="GO" id="GO:0005829">
    <property type="term" value="C:cytosol"/>
    <property type="evidence" value="ECO:0007669"/>
    <property type="project" value="TreeGrafter"/>
</dbReference>
<evidence type="ECO:0000313" key="6">
    <source>
        <dbReference type="EMBL" id="KAH0538802.1"/>
    </source>
</evidence>
<feature type="domain" description="Tyrosine specific protein phosphatases" evidence="4">
    <location>
        <begin position="75"/>
        <end position="131"/>
    </location>
</feature>
<sequence>MVVIATSGPTLTYPQRAYRNPLDSLVKFLDDKHKDNWAIWEFRAEGTGYPDEEVYGRVWHYPWPDHHPPPFALVPNMMASMRNWLIEDEERVVVVHCKAGKGRSGTASCSYLISECGWAPADALARFTERRMRPGFGQGVSIPSQLRWVDYVYQWTKNGKIYIERLVEILELHVWGLRDGVKVAIEGFVEEGKKIKTFHVFKSDERLVVDGGGDEKLRKDVKSKDPKRGDALAISNNMSYSKSQARDECPGSEIGGNAVIFRPQKRIILPTNDINIDFERRNKAGYGWTMVSSVAHVWFNAFFEGSASPRPSGLSPQNSGIFEIEWDKMDGIKGSSRKGTRALDRLAVVWKVLDESGGEVIKEPGVGEDVSQVAPADWKGNNEVDQGLLGKDLGLRVESPGSADLSKASSVVDLLPDAQGPESSLGVKEDLPQSTSDASEPSMADPDLGTGAASYTTPLSDDVSSSSGLTHPGDGTEDAPLKKSGNGGGGGSDADITAATC</sequence>
<dbReference type="Pfam" id="PF22784">
    <property type="entry name" value="PTP-SAK"/>
    <property type="match status" value="1"/>
</dbReference>
<dbReference type="GO" id="GO:0005886">
    <property type="term" value="C:plasma membrane"/>
    <property type="evidence" value="ECO:0007669"/>
    <property type="project" value="TreeGrafter"/>
</dbReference>
<keyword evidence="2" id="KW-0378">Hydrolase</keyword>
<name>A0A9P8L2I8_9PEZI</name>
<evidence type="ECO:0000256" key="3">
    <source>
        <dbReference type="SAM" id="MobiDB-lite"/>
    </source>
</evidence>
<evidence type="ECO:0000256" key="1">
    <source>
        <dbReference type="ARBA" id="ARBA00013015"/>
    </source>
</evidence>
<protein>
    <recommendedName>
        <fullName evidence="1">phosphatidylinositol-3,4,5-trisphosphate 3-phosphatase</fullName>
        <ecNumber evidence="1">3.1.3.67</ecNumber>
    </recommendedName>
</protein>
<dbReference type="CDD" id="cd14497">
    <property type="entry name" value="PTP_PTEN-like"/>
    <property type="match status" value="1"/>
</dbReference>
<dbReference type="PROSITE" id="PS50056">
    <property type="entry name" value="TYR_PHOSPHATASE_2"/>
    <property type="match status" value="1"/>
</dbReference>
<dbReference type="PANTHER" id="PTHR12305">
    <property type="entry name" value="PHOSPHATASE WITH HOMOLOGY TO TENSIN"/>
    <property type="match status" value="1"/>
</dbReference>
<dbReference type="GO" id="GO:0051896">
    <property type="term" value="P:regulation of phosphatidylinositol 3-kinase/protein kinase B signal transduction"/>
    <property type="evidence" value="ECO:0007669"/>
    <property type="project" value="TreeGrafter"/>
</dbReference>
<dbReference type="InterPro" id="IPR016130">
    <property type="entry name" value="Tyr_Pase_AS"/>
</dbReference>
<dbReference type="PROSITE" id="PS51181">
    <property type="entry name" value="PPASE_TENSIN"/>
    <property type="match status" value="1"/>
</dbReference>
<dbReference type="SMART" id="SM00404">
    <property type="entry name" value="PTPc_motif"/>
    <property type="match status" value="1"/>
</dbReference>
<dbReference type="InterPro" id="IPR051281">
    <property type="entry name" value="Dual-spec_lipid-protein_phosph"/>
</dbReference>
<reference evidence="6" key="1">
    <citation type="submission" date="2021-03" db="EMBL/GenBank/DDBJ databases">
        <title>Comparative genomics and phylogenomic investigation of the class Geoglossomycetes provide insights into ecological specialization and systematics.</title>
        <authorList>
            <person name="Melie T."/>
            <person name="Pirro S."/>
            <person name="Miller A.N."/>
            <person name="Quandt A."/>
        </authorList>
    </citation>
    <scope>NUCLEOTIDE SEQUENCE</scope>
    <source>
        <strain evidence="6">GBOQ0MN5Z8</strain>
    </source>
</reference>
<dbReference type="Proteomes" id="UP000698800">
    <property type="component" value="Unassembled WGS sequence"/>
</dbReference>
<accession>A0A9P8L2I8</accession>